<dbReference type="InterPro" id="IPR001611">
    <property type="entry name" value="Leu-rich_rpt"/>
</dbReference>
<comment type="caution">
    <text evidence="3">The sequence shown here is derived from an EMBL/GenBank/DDBJ whole genome shotgun (WGS) entry which is preliminary data.</text>
</comment>
<name>A0A834XMT5_APHGI</name>
<keyword evidence="2" id="KW-0677">Repeat</keyword>
<dbReference type="OrthoDB" id="676979at2759"/>
<dbReference type="SUPFAM" id="SSF52058">
    <property type="entry name" value="L domain-like"/>
    <property type="match status" value="2"/>
</dbReference>
<dbReference type="SMART" id="SM00369">
    <property type="entry name" value="LRR_TYP"/>
    <property type="match status" value="12"/>
</dbReference>
<dbReference type="EMBL" id="JACMRX010000006">
    <property type="protein sequence ID" value="KAF7988135.1"/>
    <property type="molecule type" value="Genomic_DNA"/>
</dbReference>
<dbReference type="InterPro" id="IPR026906">
    <property type="entry name" value="LRR_5"/>
</dbReference>
<evidence type="ECO:0000313" key="4">
    <source>
        <dbReference type="Proteomes" id="UP000639338"/>
    </source>
</evidence>
<dbReference type="AlphaFoldDB" id="A0A834XMT5"/>
<gene>
    <name evidence="3" type="ORF">HCN44_007629</name>
</gene>
<dbReference type="Proteomes" id="UP000639338">
    <property type="component" value="Unassembled WGS sequence"/>
</dbReference>
<dbReference type="Pfam" id="PF13306">
    <property type="entry name" value="LRR_5"/>
    <property type="match status" value="2"/>
</dbReference>
<evidence type="ECO:0000256" key="1">
    <source>
        <dbReference type="ARBA" id="ARBA00022614"/>
    </source>
</evidence>
<dbReference type="Pfam" id="PF13855">
    <property type="entry name" value="LRR_8"/>
    <property type="match status" value="3"/>
</dbReference>
<sequence length="659" mass="75298">MPRAFTATKTKNVVLNFVKGLLTIVPESFKGLEEIAILDLSSEKSTITLDNDTFICTPKLEALTMTLNEATTTLSNKFETLEELKKLIILGGQLEIIKNDTFTSANNKLRHVQISSCSIFFIEPKTFANLTDLWYLDLSNNSLMRIAPGTFDGLSNLEVLKLQKNNIYKIKESTLNDLVNLYRFDICDNDLTEISNEIFYNTKIEYLYLRNNRLKIIQKELFNYTNSTLIKEIDLQNNYIDRIEKGAFAGLNLDVLDLAKNKLQVITNGIFQGCLGILELNISVFVASNDYCEKQENVKICKFQNILISVKLGEYDTTISDESISWIIPYAFKETRTKTLSLNFAKGLLTIEPECFKGLEQITTLDLSSEKSTIILNNDTFLYTPKLQTLVFTLNEATTTLSNKFETLKNLIDLVILGGHLEILKNDTFTSANEKLNSLKISSCSIFSIEPKTFAKLTELGNLDLSNNSLMRITPGTFDGLSKLETLNLENNNIYKIKEATLNELVSLYDFDIHDNDLTDMSNDTFYNTKSQNLYLQNNRLKIIRKELFNYTNSKLIQRIYLQNNYIDRIDEGAFAGLQLYFLDISNNKLKVIQPKMFKGCSTIDKLDISGNNISKIVKNTFKDIDIGRIIISRNDQLERPDNFEFYWGLSSSTKIEWK</sequence>
<dbReference type="InterPro" id="IPR032675">
    <property type="entry name" value="LRR_dom_sf"/>
</dbReference>
<accession>A0A834XMT5</accession>
<dbReference type="InterPro" id="IPR050333">
    <property type="entry name" value="SLRP"/>
</dbReference>
<protein>
    <recommendedName>
        <fullName evidence="5">Chaoptin</fullName>
    </recommendedName>
</protein>
<keyword evidence="1" id="KW-0433">Leucine-rich repeat</keyword>
<dbReference type="PROSITE" id="PS51450">
    <property type="entry name" value="LRR"/>
    <property type="match status" value="1"/>
</dbReference>
<dbReference type="PANTHER" id="PTHR45712:SF22">
    <property type="entry name" value="INSULIN-LIKE GROWTH FACTOR-BINDING PROTEIN COMPLEX ACID LABILE SUBUNIT"/>
    <property type="match status" value="1"/>
</dbReference>
<evidence type="ECO:0000256" key="2">
    <source>
        <dbReference type="ARBA" id="ARBA00022737"/>
    </source>
</evidence>
<evidence type="ECO:0008006" key="5">
    <source>
        <dbReference type="Google" id="ProtNLM"/>
    </source>
</evidence>
<evidence type="ECO:0000313" key="3">
    <source>
        <dbReference type="EMBL" id="KAF7988135.1"/>
    </source>
</evidence>
<dbReference type="PANTHER" id="PTHR45712">
    <property type="entry name" value="AGAP008170-PA"/>
    <property type="match status" value="1"/>
</dbReference>
<dbReference type="Gene3D" id="3.80.10.10">
    <property type="entry name" value="Ribonuclease Inhibitor"/>
    <property type="match status" value="4"/>
</dbReference>
<organism evidence="3 4">
    <name type="scientific">Aphidius gifuensis</name>
    <name type="common">Parasitoid wasp</name>
    <dbReference type="NCBI Taxonomy" id="684658"/>
    <lineage>
        <taxon>Eukaryota</taxon>
        <taxon>Metazoa</taxon>
        <taxon>Ecdysozoa</taxon>
        <taxon>Arthropoda</taxon>
        <taxon>Hexapoda</taxon>
        <taxon>Insecta</taxon>
        <taxon>Pterygota</taxon>
        <taxon>Neoptera</taxon>
        <taxon>Endopterygota</taxon>
        <taxon>Hymenoptera</taxon>
        <taxon>Apocrita</taxon>
        <taxon>Ichneumonoidea</taxon>
        <taxon>Braconidae</taxon>
        <taxon>Aphidiinae</taxon>
        <taxon>Aphidius</taxon>
    </lineage>
</organism>
<reference evidence="3 4" key="1">
    <citation type="submission" date="2020-08" db="EMBL/GenBank/DDBJ databases">
        <title>Aphidius gifuensis genome sequencing and assembly.</title>
        <authorList>
            <person name="Du Z."/>
        </authorList>
    </citation>
    <scope>NUCLEOTIDE SEQUENCE [LARGE SCALE GENOMIC DNA]</scope>
    <source>
        <strain evidence="3">YNYX2018</strain>
        <tissue evidence="3">Adults</tissue>
    </source>
</reference>
<keyword evidence="4" id="KW-1185">Reference proteome</keyword>
<proteinExistence type="predicted"/>
<dbReference type="InterPro" id="IPR003591">
    <property type="entry name" value="Leu-rich_rpt_typical-subtyp"/>
</dbReference>